<dbReference type="InterPro" id="IPR006073">
    <property type="entry name" value="GTP-bd"/>
</dbReference>
<evidence type="ECO:0000256" key="9">
    <source>
        <dbReference type="ARBA" id="ARBA00023306"/>
    </source>
</evidence>
<accession>A0A1C3H3J0</accession>
<dbReference type="PROSITE" id="PS51706">
    <property type="entry name" value="G_ENGB"/>
    <property type="match status" value="1"/>
</dbReference>
<evidence type="ECO:0000256" key="3">
    <source>
        <dbReference type="ARBA" id="ARBA00022618"/>
    </source>
</evidence>
<evidence type="ECO:0000256" key="2">
    <source>
        <dbReference type="ARBA" id="ARBA00009638"/>
    </source>
</evidence>
<dbReference type="InterPro" id="IPR019987">
    <property type="entry name" value="GTP-bd_ribosome_bio_YsxC"/>
</dbReference>
<keyword evidence="8 10" id="KW-0717">Septation</keyword>
<dbReference type="Proteomes" id="UP000190837">
    <property type="component" value="Unassembled WGS sequence"/>
</dbReference>
<feature type="domain" description="EngB-type G" evidence="11">
    <location>
        <begin position="24"/>
        <end position="199"/>
    </location>
</feature>
<dbReference type="PANTHER" id="PTHR11649">
    <property type="entry name" value="MSS1/TRME-RELATED GTP-BINDING PROTEIN"/>
    <property type="match status" value="1"/>
</dbReference>
<dbReference type="AlphaFoldDB" id="A0A1C3H3J0"/>
<dbReference type="GO" id="GO:0005829">
    <property type="term" value="C:cytosol"/>
    <property type="evidence" value="ECO:0007669"/>
    <property type="project" value="TreeGrafter"/>
</dbReference>
<evidence type="ECO:0000256" key="7">
    <source>
        <dbReference type="ARBA" id="ARBA00023134"/>
    </source>
</evidence>
<reference evidence="13" key="1">
    <citation type="submission" date="2016-04" db="EMBL/GenBank/DDBJ databases">
        <authorList>
            <person name="Tagini F."/>
        </authorList>
    </citation>
    <scope>NUCLEOTIDE SEQUENCE [LARGE SCALE GENOMIC DNA]</scope>
    <source>
        <strain evidence="13">CHUV0807</strain>
    </source>
</reference>
<dbReference type="GO" id="GO:0005525">
    <property type="term" value="F:GTP binding"/>
    <property type="evidence" value="ECO:0007669"/>
    <property type="project" value="UniProtKB-UniRule"/>
</dbReference>
<evidence type="ECO:0000256" key="10">
    <source>
        <dbReference type="HAMAP-Rule" id="MF_00321"/>
    </source>
</evidence>
<comment type="similarity">
    <text evidence="2 10">Belongs to the TRAFAC class TrmE-Era-EngA-EngB-Septin-like GTPase superfamily. EngB GTPase family.</text>
</comment>
<dbReference type="Pfam" id="PF01926">
    <property type="entry name" value="MMR_HSR1"/>
    <property type="match status" value="1"/>
</dbReference>
<organism evidence="12 13">
    <name type="scientific">Cardiobacterium hominis</name>
    <dbReference type="NCBI Taxonomy" id="2718"/>
    <lineage>
        <taxon>Bacteria</taxon>
        <taxon>Pseudomonadati</taxon>
        <taxon>Pseudomonadota</taxon>
        <taxon>Gammaproteobacteria</taxon>
        <taxon>Cardiobacteriales</taxon>
        <taxon>Cardiobacteriaceae</taxon>
        <taxon>Cardiobacterium</taxon>
    </lineage>
</organism>
<gene>
    <name evidence="10" type="primary">engB</name>
    <name evidence="12" type="ORF">CHUV0807_0930</name>
</gene>
<dbReference type="Gene3D" id="3.40.50.300">
    <property type="entry name" value="P-loop containing nucleotide triphosphate hydrolases"/>
    <property type="match status" value="1"/>
</dbReference>
<comment type="function">
    <text evidence="10">Necessary for normal cell division and for the maintenance of normal septation.</text>
</comment>
<keyword evidence="9 10" id="KW-0131">Cell cycle</keyword>
<dbReference type="RefSeq" id="WP_004140881.1">
    <property type="nucleotide sequence ID" value="NZ_CALFOW010000101.1"/>
</dbReference>
<dbReference type="GO" id="GO:0046872">
    <property type="term" value="F:metal ion binding"/>
    <property type="evidence" value="ECO:0007669"/>
    <property type="project" value="UniProtKB-KW"/>
</dbReference>
<protein>
    <recommendedName>
        <fullName evidence="10">Probable GTP-binding protein EngB</fullName>
    </recommendedName>
</protein>
<keyword evidence="3 10" id="KW-0132">Cell division</keyword>
<evidence type="ECO:0000313" key="13">
    <source>
        <dbReference type="Proteomes" id="UP000190837"/>
    </source>
</evidence>
<dbReference type="GO" id="GO:0000917">
    <property type="term" value="P:division septum assembly"/>
    <property type="evidence" value="ECO:0007669"/>
    <property type="project" value="UniProtKB-KW"/>
</dbReference>
<dbReference type="InterPro" id="IPR027417">
    <property type="entry name" value="P-loop_NTPase"/>
</dbReference>
<keyword evidence="6" id="KW-0460">Magnesium</keyword>
<dbReference type="SUPFAM" id="SSF52540">
    <property type="entry name" value="P-loop containing nucleoside triphosphate hydrolases"/>
    <property type="match status" value="1"/>
</dbReference>
<dbReference type="GeneID" id="84788730"/>
<evidence type="ECO:0000259" key="11">
    <source>
        <dbReference type="PROSITE" id="PS51706"/>
    </source>
</evidence>
<sequence>MNNRYQQASFAFSANREDQLAADARIEIAFAGRSNAGKSSALNTLTNQKALARVSRTPGRTQLINYFALPEAGCYLVDLPGYGYAEVPEQMRAHWQALLGRYLLTRAVLRGIVLLMDIRHPMKDLDIRMLECCAERQLPAHILLTKADKLSRGAAGKQLQAVRGELANWHAPFSVQMFSSLKKEGLPALVAQLDQWMAGDDDAC</sequence>
<dbReference type="EMBL" id="FKLO01000037">
    <property type="protein sequence ID" value="SAM61700.1"/>
    <property type="molecule type" value="Genomic_DNA"/>
</dbReference>
<dbReference type="PANTHER" id="PTHR11649:SF13">
    <property type="entry name" value="ENGB-TYPE G DOMAIN-CONTAINING PROTEIN"/>
    <property type="match status" value="1"/>
</dbReference>
<comment type="cofactor">
    <cofactor evidence="1">
        <name>Mg(2+)</name>
        <dbReference type="ChEBI" id="CHEBI:18420"/>
    </cofactor>
</comment>
<dbReference type="HAMAP" id="MF_00321">
    <property type="entry name" value="GTPase_EngB"/>
    <property type="match status" value="1"/>
</dbReference>
<evidence type="ECO:0000256" key="4">
    <source>
        <dbReference type="ARBA" id="ARBA00022723"/>
    </source>
</evidence>
<evidence type="ECO:0000256" key="5">
    <source>
        <dbReference type="ARBA" id="ARBA00022741"/>
    </source>
</evidence>
<evidence type="ECO:0000256" key="6">
    <source>
        <dbReference type="ARBA" id="ARBA00022842"/>
    </source>
</evidence>
<dbReference type="NCBIfam" id="TIGR03598">
    <property type="entry name" value="GTPase_YsxC"/>
    <property type="match status" value="1"/>
</dbReference>
<keyword evidence="5 10" id="KW-0547">Nucleotide-binding</keyword>
<name>A0A1C3H3J0_9GAMM</name>
<evidence type="ECO:0000256" key="8">
    <source>
        <dbReference type="ARBA" id="ARBA00023210"/>
    </source>
</evidence>
<dbReference type="CDD" id="cd01876">
    <property type="entry name" value="YihA_EngB"/>
    <property type="match status" value="1"/>
</dbReference>
<keyword evidence="4" id="KW-0479">Metal-binding</keyword>
<proteinExistence type="inferred from homology"/>
<evidence type="ECO:0000256" key="1">
    <source>
        <dbReference type="ARBA" id="ARBA00001946"/>
    </source>
</evidence>
<evidence type="ECO:0000313" key="12">
    <source>
        <dbReference type="EMBL" id="SAM61700.1"/>
    </source>
</evidence>
<dbReference type="OMA" id="AKVDQCP"/>
<dbReference type="InterPro" id="IPR030393">
    <property type="entry name" value="G_ENGB_dom"/>
</dbReference>
<keyword evidence="7 10" id="KW-0342">GTP-binding</keyword>
<dbReference type="FunFam" id="3.40.50.300:FF:000098">
    <property type="entry name" value="Probable GTP-binding protein EngB"/>
    <property type="match status" value="1"/>
</dbReference>